<protein>
    <submittedName>
        <fullName evidence="1">Uncharacterized protein</fullName>
    </submittedName>
</protein>
<keyword evidence="2" id="KW-1185">Reference proteome</keyword>
<reference evidence="1" key="1">
    <citation type="submission" date="2022-12" db="EMBL/GenBank/DDBJ databases">
        <title>Reference genome sequencing for broad-spectrum identification of bacterial and archaeal isolates by mass spectrometry.</title>
        <authorList>
            <person name="Sekiguchi Y."/>
            <person name="Tourlousse D.M."/>
        </authorList>
    </citation>
    <scope>NUCLEOTIDE SEQUENCE</scope>
    <source>
        <strain evidence="1">10succ1</strain>
    </source>
</reference>
<gene>
    <name evidence="1" type="ORF">PM10SUCC1_19170</name>
</gene>
<evidence type="ECO:0000313" key="2">
    <source>
        <dbReference type="Proteomes" id="UP001144471"/>
    </source>
</evidence>
<dbReference type="EMBL" id="BSDY01000008">
    <property type="protein sequence ID" value="GLI56403.1"/>
    <property type="molecule type" value="Genomic_DNA"/>
</dbReference>
<comment type="caution">
    <text evidence="1">The sequence shown here is derived from an EMBL/GenBank/DDBJ whole genome shotgun (WGS) entry which is preliminary data.</text>
</comment>
<accession>A0A9W6LNA8</accession>
<dbReference type="AlphaFoldDB" id="A0A9W6LNA8"/>
<sequence length="49" mass="5864">MSTSSVNAYKSNIPPWPYFLREVEKRGFSREAAIIRKHLPDHLWPENFF</sequence>
<evidence type="ECO:0000313" key="1">
    <source>
        <dbReference type="EMBL" id="GLI56403.1"/>
    </source>
</evidence>
<organism evidence="1 2">
    <name type="scientific">Propionigenium maris DSM 9537</name>
    <dbReference type="NCBI Taxonomy" id="1123000"/>
    <lineage>
        <taxon>Bacteria</taxon>
        <taxon>Fusobacteriati</taxon>
        <taxon>Fusobacteriota</taxon>
        <taxon>Fusobacteriia</taxon>
        <taxon>Fusobacteriales</taxon>
        <taxon>Fusobacteriaceae</taxon>
        <taxon>Propionigenium</taxon>
    </lineage>
</organism>
<name>A0A9W6LNA8_9FUSO</name>
<dbReference type="Proteomes" id="UP001144471">
    <property type="component" value="Unassembled WGS sequence"/>
</dbReference>
<proteinExistence type="predicted"/>